<protein>
    <recommendedName>
        <fullName evidence="2">Initiator Rep protein WH1 domain-containing protein</fullName>
    </recommendedName>
</protein>
<comment type="caution">
    <text evidence="3">The sequence shown here is derived from an EMBL/GenBank/DDBJ whole genome shotgun (WGS) entry which is preliminary data.</text>
</comment>
<dbReference type="Proteomes" id="UP000094329">
    <property type="component" value="Unassembled WGS sequence"/>
</dbReference>
<comment type="similarity">
    <text evidence="1">Belongs to the initiator RepB protein family.</text>
</comment>
<proteinExistence type="inferred from homology"/>
<accession>A0ABX2ZX88</accession>
<name>A0ABX2ZX88_9GAMM</name>
<dbReference type="SUPFAM" id="SSF46785">
    <property type="entry name" value="Winged helix' DNA-binding domain"/>
    <property type="match status" value="2"/>
</dbReference>
<dbReference type="InterPro" id="IPR000525">
    <property type="entry name" value="Initiator_Rep_WH1"/>
</dbReference>
<dbReference type="InterPro" id="IPR036388">
    <property type="entry name" value="WH-like_DNA-bd_sf"/>
</dbReference>
<evidence type="ECO:0000259" key="2">
    <source>
        <dbReference type="Pfam" id="PF01051"/>
    </source>
</evidence>
<evidence type="ECO:0000313" key="4">
    <source>
        <dbReference type="Proteomes" id="UP000094329"/>
    </source>
</evidence>
<reference evidence="3 4" key="1">
    <citation type="submission" date="2016-08" db="EMBL/GenBank/DDBJ databases">
        <title>Draft genome sequence of Candidatus Piscirickettsia litoralis, from seawater.</title>
        <authorList>
            <person name="Wan X."/>
            <person name="Lee A.J."/>
            <person name="Hou S."/>
            <person name="Donachie S.P."/>
        </authorList>
    </citation>
    <scope>NUCLEOTIDE SEQUENCE [LARGE SCALE GENOMIC DNA]</scope>
    <source>
        <strain evidence="3 4">Y2</strain>
    </source>
</reference>
<dbReference type="InterPro" id="IPR036390">
    <property type="entry name" value="WH_DNA-bd_sf"/>
</dbReference>
<sequence>MSNEIVVKSNKLIEAGFKLSLQEQRILLMCISKVDSRVDLSRNDYIIRADEYAEQFSLTVAGAYQELKSIVNSLFERKVKVYDAENAIQTNFRWLSQIDYFDKQGQARLKFSEQVAPLLSNLKSAFTSYELRFISGMRSSYSIRIYELLKQFGDIKKRTITLDWLRDRLEIQNEKSYQKFNPIKQRILEPAKADINKHTDIEMDYTPQKTGRRITAITFTFTSKIKSRSEGKKAKEPLDHEKLTLKNFSARLLQITDRLSCCESIDTNKFSFIYNKFCTNGNTYADFKLLVQYLVDHDREIDSASAIEEIVGQRLYLGFSKPKFKSQKRNARVTNPLSQSYYHEQKELFEEEYVYAEYEEISG</sequence>
<evidence type="ECO:0000256" key="1">
    <source>
        <dbReference type="ARBA" id="ARBA00038283"/>
    </source>
</evidence>
<organism evidence="3 4">
    <name type="scientific">Piscirickettsia litoralis</name>
    <dbReference type="NCBI Taxonomy" id="1891921"/>
    <lineage>
        <taxon>Bacteria</taxon>
        <taxon>Pseudomonadati</taxon>
        <taxon>Pseudomonadota</taxon>
        <taxon>Gammaproteobacteria</taxon>
        <taxon>Thiotrichales</taxon>
        <taxon>Piscirickettsiaceae</taxon>
        <taxon>Piscirickettsia</taxon>
    </lineage>
</organism>
<dbReference type="Pfam" id="PF21205">
    <property type="entry name" value="Rep3_C"/>
    <property type="match status" value="1"/>
</dbReference>
<feature type="domain" description="Initiator Rep protein WH1" evidence="2">
    <location>
        <begin position="5"/>
        <end position="150"/>
    </location>
</feature>
<dbReference type="Gene3D" id="1.10.10.10">
    <property type="entry name" value="Winged helix-like DNA-binding domain superfamily/Winged helix DNA-binding domain"/>
    <property type="match status" value="2"/>
</dbReference>
<gene>
    <name evidence="3" type="ORF">BGC07_18300</name>
</gene>
<dbReference type="RefSeq" id="WP_069314497.1">
    <property type="nucleotide sequence ID" value="NZ_MDTU01000007.1"/>
</dbReference>
<keyword evidence="4" id="KW-1185">Reference proteome</keyword>
<dbReference type="Pfam" id="PF01051">
    <property type="entry name" value="Rep3_N"/>
    <property type="match status" value="1"/>
</dbReference>
<evidence type="ECO:0000313" key="3">
    <source>
        <dbReference type="EMBL" id="ODN41098.1"/>
    </source>
</evidence>
<dbReference type="EMBL" id="MDTU01000007">
    <property type="protein sequence ID" value="ODN41098.1"/>
    <property type="molecule type" value="Genomic_DNA"/>
</dbReference>